<dbReference type="GO" id="GO:0090529">
    <property type="term" value="P:cell septum assembly"/>
    <property type="evidence" value="ECO:0007669"/>
    <property type="project" value="InterPro"/>
</dbReference>
<comment type="subcellular location">
    <subcellularLocation>
        <location evidence="2">Cell inner membrane</location>
        <topology evidence="2">Single-pass type I membrane protein</topology>
    </subcellularLocation>
</comment>
<keyword evidence="1" id="KW-0132">Cell division</keyword>
<organism evidence="6 7">
    <name type="scientific">Bordetella genomosp. 5</name>
    <dbReference type="NCBI Taxonomy" id="1395608"/>
    <lineage>
        <taxon>Bacteria</taxon>
        <taxon>Pseudomonadati</taxon>
        <taxon>Pseudomonadota</taxon>
        <taxon>Betaproteobacteria</taxon>
        <taxon>Burkholderiales</taxon>
        <taxon>Alcaligenaceae</taxon>
        <taxon>Bordetella</taxon>
    </lineage>
</organism>
<evidence type="ECO:0000256" key="1">
    <source>
        <dbReference type="RuleBase" id="RU003612"/>
    </source>
</evidence>
<dbReference type="EMBL" id="NEVP01000002">
    <property type="protein sequence ID" value="OZI54491.1"/>
    <property type="molecule type" value="Genomic_DNA"/>
</dbReference>
<evidence type="ECO:0000313" key="6">
    <source>
        <dbReference type="EMBL" id="OZI54491.1"/>
    </source>
</evidence>
<feature type="transmembrane region" description="Helical" evidence="4">
    <location>
        <begin position="6"/>
        <end position="25"/>
    </location>
</feature>
<keyword evidence="2" id="KW-0997">Cell inner membrane</keyword>
<comment type="similarity">
    <text evidence="1">Belongs to the ZipA family.</text>
</comment>
<feature type="compositionally biased region" description="Low complexity" evidence="3">
    <location>
        <begin position="74"/>
        <end position="84"/>
    </location>
</feature>
<feature type="domain" description="ZipA C-terminal FtsZ-binding" evidence="5">
    <location>
        <begin position="231"/>
        <end position="353"/>
    </location>
</feature>
<feature type="region of interest" description="Disordered" evidence="3">
    <location>
        <begin position="41"/>
        <end position="84"/>
    </location>
</feature>
<sequence>MSDLQIGLIALGVLLILLVLGFNWWQDRRVRRKMQVHFPSTEQDPLLGAGETPPARAHAAPTPAQRREPGMGVGDSASAAPGGMPAGAVAAGAVHASAAQAAAEPERDDAEEPDPACEVVIEIHFAEPVRGADLLPYTQSLRQIGRKPVRVFAGTDRGRHRARIHGDESYASLQLAVLLANRSGPLTAIEWSQAWARAQDLAERFEATIEGPDQQQVVEQAGRLDAACAALDTQVGLTLLLGTAQPAAEVMNVARELGFASDGPRLAWLTDTGAVRFTLSRTDGAPFDAGMGGIERLTLLLDVPCSPADPRAFGRMVDVGRDLAARLRAELVDDSGRGLIEGADKVIDERLQVLFAQLDEAGLPAGSERSQRVFA</sequence>
<evidence type="ECO:0000256" key="2">
    <source>
        <dbReference type="RuleBase" id="RU003613"/>
    </source>
</evidence>
<keyword evidence="4" id="KW-1133">Transmembrane helix</keyword>
<keyword evidence="7" id="KW-1185">Reference proteome</keyword>
<comment type="caution">
    <text evidence="6">The sequence shown here is derived from an EMBL/GenBank/DDBJ whole genome shotgun (WGS) entry which is preliminary data.</text>
</comment>
<dbReference type="GO" id="GO:0005886">
    <property type="term" value="C:plasma membrane"/>
    <property type="evidence" value="ECO:0007669"/>
    <property type="project" value="UniProtKB-SubCell"/>
</dbReference>
<gene>
    <name evidence="6" type="ORF">CAL25_04500</name>
</gene>
<proteinExistence type="inferred from homology"/>
<dbReference type="SUPFAM" id="SSF64383">
    <property type="entry name" value="Cell-division protein ZipA, C-terminal domain"/>
    <property type="match status" value="1"/>
</dbReference>
<comment type="function">
    <text evidence="1">Essential cell division protein that stabilizes the FtsZ protofilaments by cross-linking them and that serves as a cytoplasmic membrane anchor for the Z ring. Also required for the recruitment to the septal ring of downstream cell division proteins.</text>
</comment>
<dbReference type="Proteomes" id="UP000216913">
    <property type="component" value="Unassembled WGS sequence"/>
</dbReference>
<evidence type="ECO:0000313" key="7">
    <source>
        <dbReference type="Proteomes" id="UP000216913"/>
    </source>
</evidence>
<keyword evidence="1" id="KW-0131">Cell cycle</keyword>
<reference evidence="6 7" key="1">
    <citation type="submission" date="2017-05" db="EMBL/GenBank/DDBJ databases">
        <title>Complete and WGS of Bordetella genogroups.</title>
        <authorList>
            <person name="Spilker T."/>
            <person name="LiPuma J."/>
        </authorList>
    </citation>
    <scope>NUCLEOTIDE SEQUENCE [LARGE SCALE GENOMIC DNA]</scope>
    <source>
        <strain evidence="6 7">AU10456</strain>
    </source>
</reference>
<dbReference type="InterPro" id="IPR036765">
    <property type="entry name" value="ZipA_FtsZ-bd_C_sf"/>
</dbReference>
<evidence type="ECO:0000256" key="3">
    <source>
        <dbReference type="SAM" id="MobiDB-lite"/>
    </source>
</evidence>
<dbReference type="AlphaFoldDB" id="A0A261TYX1"/>
<dbReference type="SMART" id="SM00771">
    <property type="entry name" value="ZipA_C"/>
    <property type="match status" value="1"/>
</dbReference>
<dbReference type="OrthoDB" id="8521018at2"/>
<protein>
    <recommendedName>
        <fullName evidence="1">Cell division protein ZipA</fullName>
    </recommendedName>
</protein>
<keyword evidence="2 4" id="KW-0472">Membrane</keyword>
<dbReference type="Pfam" id="PF04354">
    <property type="entry name" value="ZipA_C"/>
    <property type="match status" value="1"/>
</dbReference>
<evidence type="ECO:0000256" key="4">
    <source>
        <dbReference type="SAM" id="Phobius"/>
    </source>
</evidence>
<name>A0A261TYX1_9BORD</name>
<dbReference type="InterPro" id="IPR007449">
    <property type="entry name" value="ZipA_FtsZ-bd_C"/>
</dbReference>
<feature type="compositionally biased region" description="Low complexity" evidence="3">
    <location>
        <begin position="53"/>
        <end position="64"/>
    </location>
</feature>
<keyword evidence="2" id="KW-1003">Cell membrane</keyword>
<keyword evidence="2 4" id="KW-0812">Transmembrane</keyword>
<accession>A0A261TYX1</accession>
<evidence type="ECO:0000259" key="5">
    <source>
        <dbReference type="SMART" id="SM00771"/>
    </source>
</evidence>
<dbReference type="Gene3D" id="3.30.1400.10">
    <property type="entry name" value="ZipA, C-terminal FtsZ-binding domain"/>
    <property type="match status" value="1"/>
</dbReference>
<dbReference type="RefSeq" id="WP_094798765.1">
    <property type="nucleotide sequence ID" value="NZ_NEVP01000002.1"/>
</dbReference>